<comment type="caution">
    <text evidence="1">The sequence shown here is derived from an EMBL/GenBank/DDBJ whole genome shotgun (WGS) entry which is preliminary data.</text>
</comment>
<dbReference type="EMBL" id="AHMY02000054">
    <property type="protein sequence ID" value="EKO14504.1"/>
    <property type="molecule type" value="Genomic_DNA"/>
</dbReference>
<evidence type="ECO:0008006" key="3">
    <source>
        <dbReference type="Google" id="ProtNLM"/>
    </source>
</evidence>
<sequence>MLAELQEYHSHGPIQGGGYFFDTAPNRDPFDSFRQRYPELDGSLAYIPRVYNSDNPDTRLRLLTLISAMNMMPLYDWTPSREFTTRPEMLSHITSLISSPPGSIWLALMRRQRSDGTIAGHAVPILRTSEGLAVIPTRILSSTSLELYHNQPHKLNRILESKLNSAQRFPKGRVGETQHNALYGSS</sequence>
<evidence type="ECO:0000313" key="1">
    <source>
        <dbReference type="EMBL" id="EKO14504.1"/>
    </source>
</evidence>
<protein>
    <recommendedName>
        <fullName evidence="3">PF07598 domain protein</fullName>
    </recommendedName>
</protein>
<gene>
    <name evidence="1" type="ORF">LEP1GSC081_3819</name>
</gene>
<dbReference type="InterPro" id="IPR011455">
    <property type="entry name" value="DUF1561"/>
</dbReference>
<dbReference type="Pfam" id="PF07598">
    <property type="entry name" value="DUF1561"/>
    <property type="match status" value="1"/>
</dbReference>
<dbReference type="AlphaFoldDB" id="A0A0E2B164"/>
<name>A0A0E2B164_9LEPT</name>
<proteinExistence type="predicted"/>
<reference evidence="1 2" key="1">
    <citation type="submission" date="2012-10" db="EMBL/GenBank/DDBJ databases">
        <authorList>
            <person name="Harkins D.M."/>
            <person name="Durkin A.S."/>
            <person name="Brinkac L.M."/>
            <person name="Selengut J.D."/>
            <person name="Sanka R."/>
            <person name="DePew J."/>
            <person name="Purushe J."/>
            <person name="Peacock S.J."/>
            <person name="Thaipadungpanit J."/>
            <person name="Wuthiekanun V.W."/>
            <person name="Day N.P."/>
            <person name="Vinetz J.M."/>
            <person name="Sutton G.G."/>
            <person name="Nelson W.C."/>
            <person name="Fouts D.E."/>
        </authorList>
    </citation>
    <scope>NUCLEOTIDE SEQUENCE [LARGE SCALE GENOMIC DNA]</scope>
    <source>
        <strain evidence="1 2">H1</strain>
    </source>
</reference>
<dbReference type="Proteomes" id="UP000006253">
    <property type="component" value="Unassembled WGS sequence"/>
</dbReference>
<organism evidence="1 2">
    <name type="scientific">Leptospira kirschneri str. H1</name>
    <dbReference type="NCBI Taxonomy" id="1049966"/>
    <lineage>
        <taxon>Bacteria</taxon>
        <taxon>Pseudomonadati</taxon>
        <taxon>Spirochaetota</taxon>
        <taxon>Spirochaetia</taxon>
        <taxon>Leptospirales</taxon>
        <taxon>Leptospiraceae</taxon>
        <taxon>Leptospira</taxon>
    </lineage>
</organism>
<accession>A0A0E2B164</accession>
<evidence type="ECO:0000313" key="2">
    <source>
        <dbReference type="Proteomes" id="UP000006253"/>
    </source>
</evidence>